<keyword evidence="4 7" id="KW-0812">Transmembrane</keyword>
<evidence type="ECO:0000256" key="4">
    <source>
        <dbReference type="ARBA" id="ARBA00022692"/>
    </source>
</evidence>
<feature type="transmembrane region" description="Helical" evidence="7">
    <location>
        <begin position="31"/>
        <end position="55"/>
    </location>
</feature>
<evidence type="ECO:0000313" key="10">
    <source>
        <dbReference type="Proteomes" id="UP000007843"/>
    </source>
</evidence>
<protein>
    <submittedName>
        <fullName evidence="9">Binding-protein-dependent transporters inner membrane component</fullName>
    </submittedName>
</protein>
<evidence type="ECO:0000259" key="8">
    <source>
        <dbReference type="PROSITE" id="PS50928"/>
    </source>
</evidence>
<evidence type="ECO:0000256" key="6">
    <source>
        <dbReference type="ARBA" id="ARBA00023136"/>
    </source>
</evidence>
<accession>A0A0H3HD66</accession>
<dbReference type="CDD" id="cd06261">
    <property type="entry name" value="TM_PBP2"/>
    <property type="match status" value="1"/>
</dbReference>
<feature type="domain" description="ABC transmembrane type-1" evidence="8">
    <location>
        <begin position="27"/>
        <end position="206"/>
    </location>
</feature>
<dbReference type="KEGG" id="kox:KOX_23395"/>
<keyword evidence="2 7" id="KW-0813">Transport</keyword>
<keyword evidence="3" id="KW-0997">Cell inner membrane</keyword>
<feature type="transmembrane region" description="Helical" evidence="7">
    <location>
        <begin position="188"/>
        <end position="209"/>
    </location>
</feature>
<gene>
    <name evidence="9" type="ordered locus">KOX_23395</name>
</gene>
<comment type="similarity">
    <text evidence="7">Belongs to the binding-protein-dependent transport system permease family.</text>
</comment>
<dbReference type="HOGENOM" id="CLU_046113_7_1_6"/>
<dbReference type="SUPFAM" id="SSF161098">
    <property type="entry name" value="MetI-like"/>
    <property type="match status" value="1"/>
</dbReference>
<comment type="subcellular location">
    <subcellularLocation>
        <location evidence="1">Cell inner membrane</location>
        <topology evidence="1">Multi-pass membrane protein</topology>
    </subcellularLocation>
    <subcellularLocation>
        <location evidence="7">Cell membrane</location>
        <topology evidence="7">Multi-pass membrane protein</topology>
    </subcellularLocation>
</comment>
<dbReference type="GO" id="GO:0031460">
    <property type="term" value="P:glycine betaine transport"/>
    <property type="evidence" value="ECO:0007669"/>
    <property type="project" value="TreeGrafter"/>
</dbReference>
<dbReference type="Proteomes" id="UP000007843">
    <property type="component" value="Chromosome"/>
</dbReference>
<proteinExistence type="inferred from homology"/>
<evidence type="ECO:0000256" key="5">
    <source>
        <dbReference type="ARBA" id="ARBA00022989"/>
    </source>
</evidence>
<feature type="transmembrane region" description="Helical" evidence="7">
    <location>
        <begin position="153"/>
        <end position="176"/>
    </location>
</feature>
<feature type="transmembrane region" description="Helical" evidence="7">
    <location>
        <begin position="67"/>
        <end position="87"/>
    </location>
</feature>
<reference evidence="9 10" key="1">
    <citation type="journal article" date="2012" name="J. Bacteriol.">
        <title>Complete genome sequence of Klebsiella oxytoca KCTC 1686, used in production of 2,3-butanediol.</title>
        <authorList>
            <person name="Shin S.H."/>
            <person name="Kim S."/>
            <person name="Kim J.Y."/>
            <person name="Lee S."/>
            <person name="Um Y."/>
            <person name="Oh M.K."/>
            <person name="Kim Y.R."/>
            <person name="Lee J."/>
            <person name="Yang K.S."/>
        </authorList>
    </citation>
    <scope>NUCLEOTIDE SEQUENCE [LARGE SCALE GENOMIC DNA]</scope>
    <source>
        <strain evidence="10">ATCC 8724 / DSM 4798 / JCM 20051 / NBRC 3318 / NRRL B-199 / KCTC 1686</strain>
    </source>
</reference>
<dbReference type="GO" id="GO:0055085">
    <property type="term" value="P:transmembrane transport"/>
    <property type="evidence" value="ECO:0007669"/>
    <property type="project" value="InterPro"/>
</dbReference>
<keyword evidence="6 7" id="KW-0472">Membrane</keyword>
<keyword evidence="5 7" id="KW-1133">Transmembrane helix</keyword>
<dbReference type="RefSeq" id="WP_014229784.1">
    <property type="nucleotide sequence ID" value="NC_016612.1"/>
</dbReference>
<sequence length="222" mass="23942">MDILQATFHWLLQPQHWTGDAGILLRLREHLYYVLISIVVASAIALPLGIILGYWRKGAFVIINLFNIGRAIPSLGLILLCIIVFGFNDIPVFTALVAMSIPPILTNAWVGIYHADRQLCDAAKALGMTPLQSLWQLRIPLAAPLILAGLRTALVQLIATAVVAAYAGLGGLGRFLIDGLGQRDIPQVIAGSLVVSLLAIGCELLFSLLSRRIVPAPVTQIN</sequence>
<dbReference type="PANTHER" id="PTHR30177:SF33">
    <property type="entry name" value="POSSIBLE OSMOPROTECTANT (GLYCINE BETAINE_CARNITINE_CHOLINE_L-PROLINE) TRANSPORT INTEGRAL MEMBRANE PROTEIN ABC TRANSPORTER PROZ"/>
    <property type="match status" value="1"/>
</dbReference>
<dbReference type="GO" id="GO:0005886">
    <property type="term" value="C:plasma membrane"/>
    <property type="evidence" value="ECO:0007669"/>
    <property type="project" value="UniProtKB-SubCell"/>
</dbReference>
<name>A0A0H3HD66_KLEM8</name>
<organism evidence="9 10">
    <name type="scientific">Klebsiella michiganensis (strain ATCC 8724 / DSM 4798 / JCM 20051 / NBRC 3318 / NRRL B-199 / KCTC 1686 / BUCSAV 143 / CCM 1901)</name>
    <dbReference type="NCBI Taxonomy" id="1006551"/>
    <lineage>
        <taxon>Bacteria</taxon>
        <taxon>Pseudomonadati</taxon>
        <taxon>Pseudomonadota</taxon>
        <taxon>Gammaproteobacteria</taxon>
        <taxon>Enterobacterales</taxon>
        <taxon>Enterobacteriaceae</taxon>
        <taxon>Klebsiella/Raoultella group</taxon>
        <taxon>Klebsiella</taxon>
    </lineage>
</organism>
<dbReference type="Pfam" id="PF00528">
    <property type="entry name" value="BPD_transp_1"/>
    <property type="match status" value="1"/>
</dbReference>
<dbReference type="InterPro" id="IPR051204">
    <property type="entry name" value="ABC_transp_perm/SBD"/>
</dbReference>
<dbReference type="InterPro" id="IPR035906">
    <property type="entry name" value="MetI-like_sf"/>
</dbReference>
<dbReference type="InterPro" id="IPR000515">
    <property type="entry name" value="MetI-like"/>
</dbReference>
<dbReference type="PANTHER" id="PTHR30177">
    <property type="entry name" value="GLYCINE BETAINE/L-PROLINE TRANSPORT SYSTEM PERMEASE PROTEIN PROW"/>
    <property type="match status" value="1"/>
</dbReference>
<dbReference type="Gene3D" id="1.10.3720.10">
    <property type="entry name" value="MetI-like"/>
    <property type="match status" value="1"/>
</dbReference>
<evidence type="ECO:0000256" key="3">
    <source>
        <dbReference type="ARBA" id="ARBA00022519"/>
    </source>
</evidence>
<dbReference type="AlphaFoldDB" id="A0A0H3HD66"/>
<keyword evidence="3" id="KW-1003">Cell membrane</keyword>
<dbReference type="PROSITE" id="PS50928">
    <property type="entry name" value="ABC_TM1"/>
    <property type="match status" value="1"/>
</dbReference>
<feature type="transmembrane region" description="Helical" evidence="7">
    <location>
        <begin position="93"/>
        <end position="113"/>
    </location>
</feature>
<evidence type="ECO:0000256" key="7">
    <source>
        <dbReference type="RuleBase" id="RU363032"/>
    </source>
</evidence>
<dbReference type="GeneID" id="66559246"/>
<evidence type="ECO:0000256" key="2">
    <source>
        <dbReference type="ARBA" id="ARBA00022448"/>
    </source>
</evidence>
<evidence type="ECO:0000256" key="1">
    <source>
        <dbReference type="ARBA" id="ARBA00004429"/>
    </source>
</evidence>
<evidence type="ECO:0000313" key="9">
    <source>
        <dbReference type="EMBL" id="AEX06395.1"/>
    </source>
</evidence>
<dbReference type="EMBL" id="CP003218">
    <property type="protein sequence ID" value="AEX06395.1"/>
    <property type="molecule type" value="Genomic_DNA"/>
</dbReference>